<feature type="compositionally biased region" description="Basic and acidic residues" evidence="1">
    <location>
        <begin position="192"/>
        <end position="234"/>
    </location>
</feature>
<accession>A0A2J7PUI6</accession>
<feature type="compositionally biased region" description="Acidic residues" evidence="1">
    <location>
        <begin position="288"/>
        <end position="317"/>
    </location>
</feature>
<dbReference type="GO" id="GO:0005868">
    <property type="term" value="C:cytoplasmic dynein complex"/>
    <property type="evidence" value="ECO:0007669"/>
    <property type="project" value="InterPro"/>
</dbReference>
<dbReference type="Proteomes" id="UP000235965">
    <property type="component" value="Unassembled WGS sequence"/>
</dbReference>
<gene>
    <name evidence="2" type="ORF">B7P43_G08647</name>
</gene>
<dbReference type="STRING" id="105785.A0A2J7PUI6"/>
<feature type="compositionally biased region" description="Basic and acidic residues" evidence="1">
    <location>
        <begin position="26"/>
        <end position="116"/>
    </location>
</feature>
<evidence type="ECO:0000313" key="2">
    <source>
        <dbReference type="EMBL" id="PNF20001.1"/>
    </source>
</evidence>
<evidence type="ECO:0000313" key="3">
    <source>
        <dbReference type="Proteomes" id="UP000235965"/>
    </source>
</evidence>
<feature type="compositionally biased region" description="Polar residues" evidence="1">
    <location>
        <begin position="117"/>
        <end position="127"/>
    </location>
</feature>
<sequence length="493" mass="55847">MPPDRGAVKKSPYDAKQQSSTPQKKSVKDGVKDLRSKYESGRDKGTNKTRDSSGSRTSKEKSQKEDWKVSSSVREKLEVLKREAEKTRLSSDNVKKDRFQPRESRSTSRVTKETSNKDMNPLSTPNRTPGRKATTGDAAPHRTQLSYRATRTAEKPEVTSTTKGGVKKYTVPTSNSNIKRVESRHHGSTQKEVARTEKLPNKLKHPEGKELNRDRGQQAERVYEPKRLSRDRTRTRTLSPQEVKVARSDPEGARVSSDRQKQSAENMATDSTAASVAEGGSGTHEQQQDDYDDGDYEYEDDFEDYESDFEDMSDEGADIGNDVSNSTDDSESGLVELTPRQQPFVEEEKKLDSGNYDLAERRRKSREMQEIKTALDRENEAMSPQEKTVSHTVEHNVPADEGYEEGKMDDNRKFSTPVTHLNFINFANARKRKQGKKATATAKKRGEELLDMIRLDTVNFTLFELTPVPYEVYMKIYGCSNTLQHSKHLMCPS</sequence>
<feature type="compositionally biased region" description="Basic and acidic residues" evidence="1">
    <location>
        <begin position="244"/>
        <end position="262"/>
    </location>
</feature>
<feature type="region of interest" description="Disordered" evidence="1">
    <location>
        <begin position="1"/>
        <end position="351"/>
    </location>
</feature>
<dbReference type="InParanoid" id="A0A2J7PUI6"/>
<dbReference type="InterPro" id="IPR042505">
    <property type="entry name" value="DYNC2I1"/>
</dbReference>
<dbReference type="GO" id="GO:0045504">
    <property type="term" value="F:dynein heavy chain binding"/>
    <property type="evidence" value="ECO:0007669"/>
    <property type="project" value="InterPro"/>
</dbReference>
<dbReference type="GO" id="GO:0045503">
    <property type="term" value="F:dynein light chain binding"/>
    <property type="evidence" value="ECO:0007669"/>
    <property type="project" value="InterPro"/>
</dbReference>
<proteinExistence type="predicted"/>
<feature type="compositionally biased region" description="Polar residues" evidence="1">
    <location>
        <begin position="263"/>
        <end position="274"/>
    </location>
</feature>
<reference evidence="2 3" key="1">
    <citation type="submission" date="2017-12" db="EMBL/GenBank/DDBJ databases">
        <title>Hemimetabolous genomes reveal molecular basis of termite eusociality.</title>
        <authorList>
            <person name="Harrison M.C."/>
            <person name="Jongepier E."/>
            <person name="Robertson H.M."/>
            <person name="Arning N."/>
            <person name="Bitard-Feildel T."/>
            <person name="Chao H."/>
            <person name="Childers C.P."/>
            <person name="Dinh H."/>
            <person name="Doddapaneni H."/>
            <person name="Dugan S."/>
            <person name="Gowin J."/>
            <person name="Greiner C."/>
            <person name="Han Y."/>
            <person name="Hu H."/>
            <person name="Hughes D.S.T."/>
            <person name="Huylmans A.-K."/>
            <person name="Kemena C."/>
            <person name="Kremer L.P.M."/>
            <person name="Lee S.L."/>
            <person name="Lopez-Ezquerra A."/>
            <person name="Mallet L."/>
            <person name="Monroy-Kuhn J.M."/>
            <person name="Moser A."/>
            <person name="Murali S.C."/>
            <person name="Muzny D.M."/>
            <person name="Otani S."/>
            <person name="Piulachs M.-D."/>
            <person name="Poelchau M."/>
            <person name="Qu J."/>
            <person name="Schaub F."/>
            <person name="Wada-Katsumata A."/>
            <person name="Worley K.C."/>
            <person name="Xie Q."/>
            <person name="Ylla G."/>
            <person name="Poulsen M."/>
            <person name="Gibbs R.A."/>
            <person name="Schal C."/>
            <person name="Richards S."/>
            <person name="Belles X."/>
            <person name="Korb J."/>
            <person name="Bornberg-Bauer E."/>
        </authorList>
    </citation>
    <scope>NUCLEOTIDE SEQUENCE [LARGE SCALE GENOMIC DNA]</scope>
    <source>
        <tissue evidence="2">Whole body</tissue>
    </source>
</reference>
<name>A0A2J7PUI6_9NEOP</name>
<dbReference type="PANTHER" id="PTHR16022:SF0">
    <property type="entry name" value="CYTOPLASMIC DYNEIN 2 INTERMEDIATE CHAIN 1"/>
    <property type="match status" value="1"/>
</dbReference>
<comment type="caution">
    <text evidence="2">The sequence shown here is derived from an EMBL/GenBank/DDBJ whole genome shotgun (WGS) entry which is preliminary data.</text>
</comment>
<protein>
    <submittedName>
        <fullName evidence="2">Uncharacterized protein</fullName>
    </submittedName>
</protein>
<dbReference type="GO" id="GO:0005929">
    <property type="term" value="C:cilium"/>
    <property type="evidence" value="ECO:0007669"/>
    <property type="project" value="GOC"/>
</dbReference>
<dbReference type="AlphaFoldDB" id="A0A2J7PUI6"/>
<keyword evidence="3" id="KW-1185">Reference proteome</keyword>
<dbReference type="GO" id="GO:0042073">
    <property type="term" value="P:intraciliary transport"/>
    <property type="evidence" value="ECO:0007669"/>
    <property type="project" value="InterPro"/>
</dbReference>
<evidence type="ECO:0000256" key="1">
    <source>
        <dbReference type="SAM" id="MobiDB-lite"/>
    </source>
</evidence>
<dbReference type="PANTHER" id="PTHR16022">
    <property type="entry name" value="WD REPEAT DOMAIN 60"/>
    <property type="match status" value="1"/>
</dbReference>
<dbReference type="EMBL" id="NEVH01021197">
    <property type="protein sequence ID" value="PNF20001.1"/>
    <property type="molecule type" value="Genomic_DNA"/>
</dbReference>
<organism evidence="2 3">
    <name type="scientific">Cryptotermes secundus</name>
    <dbReference type="NCBI Taxonomy" id="105785"/>
    <lineage>
        <taxon>Eukaryota</taxon>
        <taxon>Metazoa</taxon>
        <taxon>Ecdysozoa</taxon>
        <taxon>Arthropoda</taxon>
        <taxon>Hexapoda</taxon>
        <taxon>Insecta</taxon>
        <taxon>Pterygota</taxon>
        <taxon>Neoptera</taxon>
        <taxon>Polyneoptera</taxon>
        <taxon>Dictyoptera</taxon>
        <taxon>Blattodea</taxon>
        <taxon>Blattoidea</taxon>
        <taxon>Termitoidae</taxon>
        <taxon>Kalotermitidae</taxon>
        <taxon>Cryptotermitinae</taxon>
        <taxon>Cryptotermes</taxon>
    </lineage>
</organism>
<dbReference type="OrthoDB" id="2162425at2759"/>